<accession>A0ABX1W127</accession>
<reference evidence="1 2" key="1">
    <citation type="submission" date="2020-05" db="EMBL/GenBank/DDBJ databases">
        <authorList>
            <person name="Khan S.A."/>
            <person name="Jeon C.O."/>
            <person name="Chun B.H."/>
        </authorList>
    </citation>
    <scope>NUCLEOTIDE SEQUENCE [LARGE SCALE GENOMIC DNA]</scope>
    <source>
        <strain evidence="1 2">S1162</strain>
    </source>
</reference>
<name>A0ABX1W127_9SPHI</name>
<dbReference type="EMBL" id="JABFCR010000021">
    <property type="protein sequence ID" value="NNU33820.1"/>
    <property type="molecule type" value="Genomic_DNA"/>
</dbReference>
<keyword evidence="2" id="KW-1185">Reference proteome</keyword>
<proteinExistence type="predicted"/>
<protein>
    <submittedName>
        <fullName evidence="1">Uncharacterized protein</fullName>
    </submittedName>
</protein>
<gene>
    <name evidence="1" type="ORF">HK413_06100</name>
</gene>
<organism evidence="1 2">
    <name type="scientific">Mucilaginibacter humi</name>
    <dbReference type="NCBI Taxonomy" id="2732510"/>
    <lineage>
        <taxon>Bacteria</taxon>
        <taxon>Pseudomonadati</taxon>
        <taxon>Bacteroidota</taxon>
        <taxon>Sphingobacteriia</taxon>
        <taxon>Sphingobacteriales</taxon>
        <taxon>Sphingobacteriaceae</taxon>
        <taxon>Mucilaginibacter</taxon>
    </lineage>
</organism>
<comment type="caution">
    <text evidence="1">The sequence shown here is derived from an EMBL/GenBank/DDBJ whole genome shotgun (WGS) entry which is preliminary data.</text>
</comment>
<evidence type="ECO:0000313" key="1">
    <source>
        <dbReference type="EMBL" id="NNU33820.1"/>
    </source>
</evidence>
<sequence>MVDRVNLSASRLSGLLYVELDNDSSQMVRRVSIKVKEGVARGQIPLPASIFREGGYTLRAYTNWMQNFGEDYVFNQRFYLGIPAKESWLVKSAVNVSRVADKDVVNVDLKLTKTNNLNSPVALKKVDVRIYEGRYYLYKEVMQTGIDGSLKFSQALKAKVDGRILRARIQSLEKGETDKIIRCRLPLTVTKTSTCNFCPRAVIWLRG</sequence>
<dbReference type="Proteomes" id="UP000566071">
    <property type="component" value="Unassembled WGS sequence"/>
</dbReference>
<evidence type="ECO:0000313" key="2">
    <source>
        <dbReference type="Proteomes" id="UP000566071"/>
    </source>
</evidence>